<dbReference type="PRINTS" id="PR00756">
    <property type="entry name" value="ALADIPTASE"/>
</dbReference>
<feature type="domain" description="Aminopeptidase N-like N-terminal" evidence="1">
    <location>
        <begin position="2"/>
        <end position="69"/>
    </location>
</feature>
<keyword evidence="3" id="KW-1185">Reference proteome</keyword>
<evidence type="ECO:0000313" key="2">
    <source>
        <dbReference type="EMBL" id="KYN40758.1"/>
    </source>
</evidence>
<dbReference type="SUPFAM" id="SSF63737">
    <property type="entry name" value="Leukotriene A4 hydrolase N-terminal domain"/>
    <property type="match status" value="1"/>
</dbReference>
<reference evidence="2 3" key="1">
    <citation type="submission" date="2016-03" db="EMBL/GenBank/DDBJ databases">
        <title>Trachymyrmex septentrionalis WGS genome.</title>
        <authorList>
            <person name="Nygaard S."/>
            <person name="Hu H."/>
            <person name="Boomsma J."/>
            <person name="Zhang G."/>
        </authorList>
    </citation>
    <scope>NUCLEOTIDE SEQUENCE [LARGE SCALE GENOMIC DNA]</scope>
    <source>
        <strain evidence="2">Tsep2-gDNA-1</strain>
        <tissue evidence="2">Whole body</tissue>
    </source>
</reference>
<dbReference type="InterPro" id="IPR001930">
    <property type="entry name" value="Peptidase_M1"/>
</dbReference>
<keyword evidence="2" id="KW-0031">Aminopeptidase</keyword>
<sequence length="147" mass="17572">RWLFIADFQGPGARQIFPCWDEPDTRTNFTISIKHDRYYRALSNAKVTNMFSDKHEKYWTHFEPTVEIPPHHIMILLHDFKQVDDSNVWCREQVKQDMEFLQSTVKFAIDYLKFHFDDIIHPLTLTHVVIPGFLDSGMQSWGIILYR</sequence>
<dbReference type="InterPro" id="IPR042097">
    <property type="entry name" value="Aminopeptidase_N-like_N_sf"/>
</dbReference>
<evidence type="ECO:0000259" key="1">
    <source>
        <dbReference type="Pfam" id="PF17900"/>
    </source>
</evidence>
<name>A0A151JY07_9HYME</name>
<accession>A0A151JY07</accession>
<dbReference type="PANTHER" id="PTHR11533">
    <property type="entry name" value="PROTEASE M1 ZINC METALLOPROTEASE"/>
    <property type="match status" value="1"/>
</dbReference>
<dbReference type="GO" id="GO:0008270">
    <property type="term" value="F:zinc ion binding"/>
    <property type="evidence" value="ECO:0007669"/>
    <property type="project" value="TreeGrafter"/>
</dbReference>
<dbReference type="GO" id="GO:0005615">
    <property type="term" value="C:extracellular space"/>
    <property type="evidence" value="ECO:0007669"/>
    <property type="project" value="TreeGrafter"/>
</dbReference>
<dbReference type="Gene3D" id="1.10.390.10">
    <property type="entry name" value="Neutral Protease Domain 2"/>
    <property type="match status" value="1"/>
</dbReference>
<dbReference type="GO" id="GO:0043171">
    <property type="term" value="P:peptide catabolic process"/>
    <property type="evidence" value="ECO:0007669"/>
    <property type="project" value="TreeGrafter"/>
</dbReference>
<dbReference type="InterPro" id="IPR027268">
    <property type="entry name" value="Peptidase_M4/M1_CTD_sf"/>
</dbReference>
<organism evidence="2 3">
    <name type="scientific">Trachymyrmex septentrionalis</name>
    <dbReference type="NCBI Taxonomy" id="34720"/>
    <lineage>
        <taxon>Eukaryota</taxon>
        <taxon>Metazoa</taxon>
        <taxon>Ecdysozoa</taxon>
        <taxon>Arthropoda</taxon>
        <taxon>Hexapoda</taxon>
        <taxon>Insecta</taxon>
        <taxon>Pterygota</taxon>
        <taxon>Neoptera</taxon>
        <taxon>Endopterygota</taxon>
        <taxon>Hymenoptera</taxon>
        <taxon>Apocrita</taxon>
        <taxon>Aculeata</taxon>
        <taxon>Formicoidea</taxon>
        <taxon>Formicidae</taxon>
        <taxon>Myrmicinae</taxon>
        <taxon>Trachymyrmex</taxon>
    </lineage>
</organism>
<keyword evidence="2" id="KW-0378">Hydrolase</keyword>
<evidence type="ECO:0000313" key="3">
    <source>
        <dbReference type="Proteomes" id="UP000078541"/>
    </source>
</evidence>
<gene>
    <name evidence="2" type="ORF">ALC56_04839</name>
</gene>
<dbReference type="InterPro" id="IPR045357">
    <property type="entry name" value="Aminopeptidase_N-like_N"/>
</dbReference>
<protein>
    <submittedName>
        <fullName evidence="2">Glutamyl aminopeptidase</fullName>
    </submittedName>
</protein>
<feature type="non-terminal residue" evidence="2">
    <location>
        <position position="1"/>
    </location>
</feature>
<dbReference type="GO" id="GO:0006508">
    <property type="term" value="P:proteolysis"/>
    <property type="evidence" value="ECO:0007669"/>
    <property type="project" value="InterPro"/>
</dbReference>
<dbReference type="Proteomes" id="UP000078541">
    <property type="component" value="Unassembled WGS sequence"/>
</dbReference>
<proteinExistence type="predicted"/>
<dbReference type="EMBL" id="KQ981521">
    <property type="protein sequence ID" value="KYN40758.1"/>
    <property type="molecule type" value="Genomic_DNA"/>
</dbReference>
<dbReference type="Gene3D" id="2.60.40.1730">
    <property type="entry name" value="tricorn interacting facor f3 domain"/>
    <property type="match status" value="1"/>
</dbReference>
<dbReference type="STRING" id="34720.A0A151JY07"/>
<dbReference type="InterPro" id="IPR050344">
    <property type="entry name" value="Peptidase_M1_aminopeptidases"/>
</dbReference>
<dbReference type="GO" id="GO:0070006">
    <property type="term" value="F:metalloaminopeptidase activity"/>
    <property type="evidence" value="ECO:0007669"/>
    <property type="project" value="TreeGrafter"/>
</dbReference>
<dbReference type="GO" id="GO:0005737">
    <property type="term" value="C:cytoplasm"/>
    <property type="evidence" value="ECO:0007669"/>
    <property type="project" value="TreeGrafter"/>
</dbReference>
<dbReference type="PANTHER" id="PTHR11533:SF294">
    <property type="entry name" value="THYROTROPIN-RELEASING HORMONE-DEGRADING ECTOENZYME"/>
    <property type="match status" value="1"/>
</dbReference>
<dbReference type="AlphaFoldDB" id="A0A151JY07"/>
<dbReference type="Pfam" id="PF17900">
    <property type="entry name" value="Peptidase_M1_N"/>
    <property type="match status" value="1"/>
</dbReference>
<dbReference type="GO" id="GO:0016020">
    <property type="term" value="C:membrane"/>
    <property type="evidence" value="ECO:0007669"/>
    <property type="project" value="TreeGrafter"/>
</dbReference>
<keyword evidence="2" id="KW-0645">Protease</keyword>
<dbReference type="GO" id="GO:0042277">
    <property type="term" value="F:peptide binding"/>
    <property type="evidence" value="ECO:0007669"/>
    <property type="project" value="TreeGrafter"/>
</dbReference>